<feature type="compositionally biased region" description="Acidic residues" evidence="1">
    <location>
        <begin position="118"/>
        <end position="158"/>
    </location>
</feature>
<evidence type="ECO:0008006" key="3">
    <source>
        <dbReference type="Google" id="ProtNLM"/>
    </source>
</evidence>
<feature type="compositionally biased region" description="Low complexity" evidence="1">
    <location>
        <begin position="81"/>
        <end position="90"/>
    </location>
</feature>
<proteinExistence type="predicted"/>
<evidence type="ECO:0000256" key="1">
    <source>
        <dbReference type="SAM" id="MobiDB-lite"/>
    </source>
</evidence>
<accession>A0A699JTX2</accession>
<feature type="region of interest" description="Disordered" evidence="1">
    <location>
        <begin position="207"/>
        <end position="229"/>
    </location>
</feature>
<feature type="compositionally biased region" description="Pro residues" evidence="1">
    <location>
        <begin position="47"/>
        <end position="80"/>
    </location>
</feature>
<protein>
    <recommendedName>
        <fullName evidence="3">Reverse transcriptase domain-containing protein</fullName>
    </recommendedName>
</protein>
<feature type="region of interest" description="Disordered" evidence="1">
    <location>
        <begin position="41"/>
        <end position="171"/>
    </location>
</feature>
<feature type="compositionally biased region" description="Acidic residues" evidence="1">
    <location>
        <begin position="94"/>
        <end position="111"/>
    </location>
</feature>
<name>A0A699JTX2_TANCI</name>
<comment type="caution">
    <text evidence="2">The sequence shown here is derived from an EMBL/GenBank/DDBJ whole genome shotgun (WGS) entry which is preliminary data.</text>
</comment>
<dbReference type="AlphaFoldDB" id="A0A699JTX2"/>
<sequence length="421" mass="46338">MSDASSVVTYTSVYTDYEPWIYYGEDSAKTGPPRVIVYGYDGLPIQPVAPPSPNYVPGPEHLPSPNYVPGPEHPPSPPLPADASPIAASPDYVADSDLEEDPEEDPEDDQADYPADGGDGDNEPSDDDDDDDDTDSNPDKDPEEEPFEVEDDDEEEEEHLAPADPSAVPIVDHVRPAGDTETLEADEPTPTPRSPYIIFPLSQTRLHRARKTDRPKTSIPTDTGAPLGYRETGIRMSALLPSTSRMTNIPEADVPPRKRDCLTTLALGFVVEESSAAGASRQPGPIESDLRRYRVEHTGYGITDTWDEIVDTLMTITPTTLEGVNQRVTELDTTIRLRTDEFEIQFEEAQDDKALLRARVNTLFRDRPDHRCTGMLIDREAMYAREAWAGSEDRSSAIAAHVRTLEAHVAALIAQTSSLQT</sequence>
<reference evidence="2" key="1">
    <citation type="journal article" date="2019" name="Sci. Rep.">
        <title>Draft genome of Tanacetum cinerariifolium, the natural source of mosquito coil.</title>
        <authorList>
            <person name="Yamashiro T."/>
            <person name="Shiraishi A."/>
            <person name="Satake H."/>
            <person name="Nakayama K."/>
        </authorList>
    </citation>
    <scope>NUCLEOTIDE SEQUENCE</scope>
</reference>
<organism evidence="2">
    <name type="scientific">Tanacetum cinerariifolium</name>
    <name type="common">Dalmatian daisy</name>
    <name type="synonym">Chrysanthemum cinerariifolium</name>
    <dbReference type="NCBI Taxonomy" id="118510"/>
    <lineage>
        <taxon>Eukaryota</taxon>
        <taxon>Viridiplantae</taxon>
        <taxon>Streptophyta</taxon>
        <taxon>Embryophyta</taxon>
        <taxon>Tracheophyta</taxon>
        <taxon>Spermatophyta</taxon>
        <taxon>Magnoliopsida</taxon>
        <taxon>eudicotyledons</taxon>
        <taxon>Gunneridae</taxon>
        <taxon>Pentapetalae</taxon>
        <taxon>asterids</taxon>
        <taxon>campanulids</taxon>
        <taxon>Asterales</taxon>
        <taxon>Asteraceae</taxon>
        <taxon>Asteroideae</taxon>
        <taxon>Anthemideae</taxon>
        <taxon>Anthemidinae</taxon>
        <taxon>Tanacetum</taxon>
    </lineage>
</organism>
<dbReference type="EMBL" id="BKCJ010440729">
    <property type="protein sequence ID" value="GFA53307.1"/>
    <property type="molecule type" value="Genomic_DNA"/>
</dbReference>
<evidence type="ECO:0000313" key="2">
    <source>
        <dbReference type="EMBL" id="GFA53307.1"/>
    </source>
</evidence>
<gene>
    <name evidence="2" type="ORF">Tci_625279</name>
</gene>